<dbReference type="PANTHER" id="PTHR11264">
    <property type="entry name" value="URACIL-DNA GLYCOSYLASE"/>
    <property type="match status" value="1"/>
</dbReference>
<dbReference type="NCBIfam" id="NF003592">
    <property type="entry name" value="PRK05254.1-5"/>
    <property type="match status" value="1"/>
</dbReference>
<dbReference type="Pfam" id="PF03167">
    <property type="entry name" value="UDG"/>
    <property type="match status" value="1"/>
</dbReference>
<evidence type="ECO:0000256" key="1">
    <source>
        <dbReference type="ARBA" id="ARBA00008184"/>
    </source>
</evidence>
<keyword evidence="4" id="KW-0234">DNA repair</keyword>
<evidence type="ECO:0000256" key="4">
    <source>
        <dbReference type="ARBA" id="ARBA00023204"/>
    </source>
</evidence>
<organism evidence="6">
    <name type="scientific">Mimivirus LCMiAC01</name>
    <dbReference type="NCBI Taxonomy" id="2506608"/>
    <lineage>
        <taxon>Viruses</taxon>
        <taxon>Varidnaviria</taxon>
        <taxon>Bamfordvirae</taxon>
        <taxon>Nucleocytoviricota</taxon>
        <taxon>Megaviricetes</taxon>
        <taxon>Imitervirales</taxon>
        <taxon>Mimiviridae</taxon>
        <taxon>Klosneuvirinae</taxon>
    </lineage>
</organism>
<dbReference type="HAMAP" id="MF_00148">
    <property type="entry name" value="UDG"/>
    <property type="match status" value="1"/>
</dbReference>
<dbReference type="InterPro" id="IPR036895">
    <property type="entry name" value="Uracil-DNA_glycosylase-like_sf"/>
</dbReference>
<accession>A0A481Z1I9</accession>
<dbReference type="SUPFAM" id="SSF52141">
    <property type="entry name" value="Uracil-DNA glycosylase-like"/>
    <property type="match status" value="1"/>
</dbReference>
<dbReference type="InterPro" id="IPR002043">
    <property type="entry name" value="UDG_fam1"/>
</dbReference>
<dbReference type="SMART" id="SM00987">
    <property type="entry name" value="UreE_C"/>
    <property type="match status" value="1"/>
</dbReference>
<evidence type="ECO:0000313" key="6">
    <source>
        <dbReference type="EMBL" id="QBK88634.1"/>
    </source>
</evidence>
<reference evidence="6" key="1">
    <citation type="journal article" date="2019" name="MBio">
        <title>Virus Genomes from Deep Sea Sediments Expand the Ocean Megavirome and Support Independent Origins of Viral Gigantism.</title>
        <authorList>
            <person name="Backstrom D."/>
            <person name="Yutin N."/>
            <person name="Jorgensen S.L."/>
            <person name="Dharamshi J."/>
            <person name="Homa F."/>
            <person name="Zaremba-Niedwiedzka K."/>
            <person name="Spang A."/>
            <person name="Wolf Y.I."/>
            <person name="Koonin E.V."/>
            <person name="Ettema T.J."/>
        </authorList>
    </citation>
    <scope>NUCLEOTIDE SEQUENCE</scope>
</reference>
<dbReference type="InterPro" id="IPR005122">
    <property type="entry name" value="Uracil-DNA_glycosylase-like"/>
</dbReference>
<gene>
    <name evidence="6" type="ORF">LCMiAC01_03120</name>
</gene>
<name>A0A481Z1I9_9VIRU</name>
<dbReference type="GO" id="GO:0097510">
    <property type="term" value="P:base-excision repair, AP site formation via deaminated base removal"/>
    <property type="evidence" value="ECO:0007669"/>
    <property type="project" value="TreeGrafter"/>
</dbReference>
<dbReference type="Gene3D" id="3.40.470.10">
    <property type="entry name" value="Uracil-DNA glycosylase-like domain"/>
    <property type="match status" value="1"/>
</dbReference>
<dbReference type="GO" id="GO:0004844">
    <property type="term" value="F:uracil DNA N-glycosylase activity"/>
    <property type="evidence" value="ECO:0007669"/>
    <property type="project" value="InterPro"/>
</dbReference>
<sequence>MTNIEKLLLNVNNYHHRSWKDMFPDGKVLLKDLYIHRSWKDIIFNDITKPYIEYLEEELSECIEDEELVFPYYDLVFHALNITPLRKTKVVILSQDPYYDYESHHNIPIPQAMGLCFSVPHGINIPSSLKNIYANLLKYKHIHKMPTHGNLIFWAHQGCLMLNTSLTVKYGKQNKNCHAKYWRIFTDNVIKSISKNNKNMIFVLWGAHALKKLKLIDQNKHKVIISSHPSGLSCNKPLKNFSPFAKQDHFGIINKYLIKHKKQSIIWNI</sequence>
<dbReference type="SMART" id="SM00986">
    <property type="entry name" value="UDG"/>
    <property type="match status" value="1"/>
</dbReference>
<proteinExistence type="inferred from homology"/>
<comment type="similarity">
    <text evidence="1">Belongs to the uracil-DNA glycosylase (UDG) superfamily. UNG family.</text>
</comment>
<evidence type="ECO:0000259" key="5">
    <source>
        <dbReference type="SMART" id="SM00986"/>
    </source>
</evidence>
<keyword evidence="2" id="KW-0227">DNA damage</keyword>
<evidence type="ECO:0000256" key="2">
    <source>
        <dbReference type="ARBA" id="ARBA00022763"/>
    </source>
</evidence>
<dbReference type="CDD" id="cd10027">
    <property type="entry name" value="UDG-F1-like"/>
    <property type="match status" value="1"/>
</dbReference>
<evidence type="ECO:0000256" key="3">
    <source>
        <dbReference type="ARBA" id="ARBA00022801"/>
    </source>
</evidence>
<feature type="domain" description="Uracil-DNA glycosylase-like" evidence="5">
    <location>
        <begin position="81"/>
        <end position="257"/>
    </location>
</feature>
<protein>
    <submittedName>
        <fullName evidence="6">Uracil-DNA glycosylase</fullName>
    </submittedName>
</protein>
<keyword evidence="3" id="KW-0378">Hydrolase</keyword>
<dbReference type="EMBL" id="MK500394">
    <property type="protein sequence ID" value="QBK88634.1"/>
    <property type="molecule type" value="Genomic_DNA"/>
</dbReference>
<dbReference type="PANTHER" id="PTHR11264:SF0">
    <property type="entry name" value="URACIL-DNA GLYCOSYLASE"/>
    <property type="match status" value="1"/>
</dbReference>
<dbReference type="NCBIfam" id="TIGR00628">
    <property type="entry name" value="ung"/>
    <property type="match status" value="1"/>
</dbReference>